<accession>A0ACC1U2N6</accession>
<sequence>MESIADWADYKSNEIKAAWDGKDGSKDSSLATLDKRSVMKTRLWSLAKKYVYNGTDQTSDFTTTTKSNGDSFTNMFRLQCESSRNSGKFRTNVKAELYQNHKWCLEPPNIILARRWIIAFGVTKAVGDFTSPKPVATMSVVDKNPIMESIADWADYKSAEIKAAYDQKGGWEGWVQVELARHLQQYFGHEGVVEVTREEYVYNGTDQRSDLLITTTKSNGDSYTNMFELKCESSGNSGKFRTEVKADCTKINNGVWNTKYNPCKAWIVAFGVSKNVGDFLVGGVNLKEYHRKIQAGGTQITLWWGTRS</sequence>
<keyword evidence="2" id="KW-1185">Reference proteome</keyword>
<comment type="caution">
    <text evidence="1">The sequence shown here is derived from an EMBL/GenBank/DDBJ whole genome shotgun (WGS) entry which is preliminary data.</text>
</comment>
<dbReference type="Proteomes" id="UP001163835">
    <property type="component" value="Unassembled WGS sequence"/>
</dbReference>
<proteinExistence type="predicted"/>
<evidence type="ECO:0000313" key="2">
    <source>
        <dbReference type="Proteomes" id="UP001163835"/>
    </source>
</evidence>
<dbReference type="EMBL" id="MU795068">
    <property type="protein sequence ID" value="KAJ3811208.1"/>
    <property type="molecule type" value="Genomic_DNA"/>
</dbReference>
<protein>
    <submittedName>
        <fullName evidence="1">Uncharacterized protein</fullName>
    </submittedName>
</protein>
<reference evidence="1" key="1">
    <citation type="submission" date="2022-09" db="EMBL/GenBank/DDBJ databases">
        <title>A Global Phylogenomic Analysis of the Shiitake Genus Lentinula.</title>
        <authorList>
            <consortium name="DOE Joint Genome Institute"/>
            <person name="Sierra-Patev S."/>
            <person name="Min B."/>
            <person name="Naranjo-Ortiz M."/>
            <person name="Looney B."/>
            <person name="Konkel Z."/>
            <person name="Slot J.C."/>
            <person name="Sakamoto Y."/>
            <person name="Steenwyk J.L."/>
            <person name="Rokas A."/>
            <person name="Carro J."/>
            <person name="Camarero S."/>
            <person name="Ferreira P."/>
            <person name="Molpeceres G."/>
            <person name="Ruiz-Duenas F.J."/>
            <person name="Serrano A."/>
            <person name="Henrissat B."/>
            <person name="Drula E."/>
            <person name="Hughes K.W."/>
            <person name="Mata J.L."/>
            <person name="Ishikawa N.K."/>
            <person name="Vargas-Isla R."/>
            <person name="Ushijima S."/>
            <person name="Smith C.A."/>
            <person name="Ahrendt S."/>
            <person name="Andreopoulos W."/>
            <person name="He G."/>
            <person name="Labutti K."/>
            <person name="Lipzen A."/>
            <person name="Ng V."/>
            <person name="Riley R."/>
            <person name="Sandor L."/>
            <person name="Barry K."/>
            <person name="Martinez A.T."/>
            <person name="Xiao Y."/>
            <person name="Gibbons J.G."/>
            <person name="Terashima K."/>
            <person name="Grigoriev I.V."/>
            <person name="Hibbett D.S."/>
        </authorList>
    </citation>
    <scope>NUCLEOTIDE SEQUENCE</scope>
    <source>
        <strain evidence="1">TMI1499</strain>
    </source>
</reference>
<evidence type="ECO:0000313" key="1">
    <source>
        <dbReference type="EMBL" id="KAJ3811208.1"/>
    </source>
</evidence>
<name>A0ACC1U2N6_9AGAR</name>
<gene>
    <name evidence="1" type="ORF">F5876DRAFT_76039</name>
</gene>
<organism evidence="1 2">
    <name type="scientific">Lentinula aff. lateritia</name>
    <dbReference type="NCBI Taxonomy" id="2804960"/>
    <lineage>
        <taxon>Eukaryota</taxon>
        <taxon>Fungi</taxon>
        <taxon>Dikarya</taxon>
        <taxon>Basidiomycota</taxon>
        <taxon>Agaricomycotina</taxon>
        <taxon>Agaricomycetes</taxon>
        <taxon>Agaricomycetidae</taxon>
        <taxon>Agaricales</taxon>
        <taxon>Marasmiineae</taxon>
        <taxon>Omphalotaceae</taxon>
        <taxon>Lentinula</taxon>
    </lineage>
</organism>